<reference evidence="1 2" key="1">
    <citation type="submission" date="2013-09" db="EMBL/GenBank/DDBJ databases">
        <title>Genomic characterization of Ralstonia solanacearum phage phiRSB3.</title>
        <authorList>
            <person name="Kawasaki T."/>
            <person name="Matsunami M."/>
            <person name="Fujie M."/>
            <person name="Yamada T."/>
        </authorList>
    </citation>
    <scope>NUCLEOTIDE SEQUENCE [LARGE SCALE GENOMIC DNA]</scope>
</reference>
<protein>
    <submittedName>
        <fullName evidence="1">Uncharacterized protein</fullName>
    </submittedName>
</protein>
<dbReference type="RefSeq" id="YP_008853906.1">
    <property type="nucleotide sequence ID" value="NC_022917.1"/>
</dbReference>
<sequence length="89" mass="9876">MSILTAQNKAESYKTVPNVAEKVTSALREWSYCTRRQLHNITGIEIATLCGALKRLEKQGKVSTPFSIECESTGKMVAVYRLNLAELGE</sequence>
<keyword evidence="2" id="KW-1185">Reference proteome</keyword>
<proteinExistence type="predicted"/>
<dbReference type="KEGG" id="vg:17699645"/>
<evidence type="ECO:0000313" key="2">
    <source>
        <dbReference type="Proteomes" id="UP000016888"/>
    </source>
</evidence>
<dbReference type="EMBL" id="AB854109">
    <property type="protein sequence ID" value="BAN92329.1"/>
    <property type="molecule type" value="Genomic_DNA"/>
</dbReference>
<organism evidence="1 2">
    <name type="scientific">Ralstonia phage RSB3</name>
    <dbReference type="NCBI Taxonomy" id="1402875"/>
    <lineage>
        <taxon>Viruses</taxon>
        <taxon>Duplodnaviria</taxon>
        <taxon>Heunggongvirae</taxon>
        <taxon>Uroviricota</taxon>
        <taxon>Caudoviricetes</taxon>
        <taxon>Autographivirales</taxon>
        <taxon>Autoscriptoviridae</taxon>
        <taxon>Jiaoyazivirus</taxon>
        <taxon>Jiaoyazivirus RSB3</taxon>
    </lineage>
</organism>
<name>U3TM23_9CAUD</name>
<evidence type="ECO:0000313" key="1">
    <source>
        <dbReference type="EMBL" id="BAN92329.1"/>
    </source>
</evidence>
<dbReference type="GeneID" id="17699645"/>
<dbReference type="Proteomes" id="UP000016888">
    <property type="component" value="Segment"/>
</dbReference>
<accession>U3TM23</accession>